<evidence type="ECO:0000313" key="2">
    <source>
        <dbReference type="Proteomes" id="UP000222768"/>
    </source>
</evidence>
<proteinExistence type="predicted"/>
<dbReference type="InterPro" id="IPR007813">
    <property type="entry name" value="PilN"/>
</dbReference>
<dbReference type="RefSeq" id="WP_032614803.1">
    <property type="nucleotide sequence ID" value="NZ_CP083630.1"/>
</dbReference>
<dbReference type="PANTHER" id="PTHR40278">
    <property type="entry name" value="DNA UTILIZATION PROTEIN HOFN"/>
    <property type="match status" value="1"/>
</dbReference>
<accession>A0A855EQQ2</accession>
<dbReference type="AlphaFoldDB" id="A0A855EQQ2"/>
<protein>
    <recommendedName>
        <fullName evidence="3">Pilus assembly protein HofN</fullName>
    </recommendedName>
</protein>
<comment type="caution">
    <text evidence="1">The sequence shown here is derived from an EMBL/GenBank/DDBJ whole genome shotgun (WGS) entry which is preliminary data.</text>
</comment>
<evidence type="ECO:0000313" key="1">
    <source>
        <dbReference type="EMBL" id="PHH06253.1"/>
    </source>
</evidence>
<reference evidence="2" key="1">
    <citation type="submission" date="2017-09" db="EMBL/GenBank/DDBJ databases">
        <title>FDA dAtabase for Regulatory Grade micrObial Sequences (FDA-ARGOS): Supporting development and validation of Infectious Disease Dx tests.</title>
        <authorList>
            <person name="Minogue T."/>
            <person name="Wolcott M."/>
            <person name="Wasieloski L."/>
            <person name="Aguilar W."/>
            <person name="Moore D."/>
            <person name="Tallon L."/>
            <person name="Sadzewicz L."/>
            <person name="Ott S."/>
            <person name="Zhao X."/>
            <person name="Nagaraj S."/>
            <person name="Vavikolanu K."/>
            <person name="Aluvathingal J."/>
            <person name="Nadendla S."/>
            <person name="Sichtig H."/>
        </authorList>
    </citation>
    <scope>NUCLEOTIDE SEQUENCE [LARGE SCALE GENOMIC DNA]</scope>
    <source>
        <strain evidence="2">FDAARGOS_404</strain>
    </source>
</reference>
<name>A0A855EQQ2_9ENTR</name>
<sequence length="180" mass="20465">MMRTANLLPWRQRQQRRCLRFWAGMFTGSLLVALMLCATSRVSDALVTRASVLRHASDVALRQGLEQRQKQWTALQAKHQQQQRWMRDKARTEAWQPALIALSHLLPEQAWLAQLRFQQSTLSLTGYAATLPALAALDPALRQMPGFTPGAPGEMRQDAQGRWLFSWTLNRKESADADPS</sequence>
<dbReference type="Proteomes" id="UP000222768">
    <property type="component" value="Unassembled WGS sequence"/>
</dbReference>
<evidence type="ECO:0008006" key="3">
    <source>
        <dbReference type="Google" id="ProtNLM"/>
    </source>
</evidence>
<organism evidence="1 2">
    <name type="scientific">Leclercia adecarboxylata</name>
    <dbReference type="NCBI Taxonomy" id="83655"/>
    <lineage>
        <taxon>Bacteria</taxon>
        <taxon>Pseudomonadati</taxon>
        <taxon>Pseudomonadota</taxon>
        <taxon>Gammaproteobacteria</taxon>
        <taxon>Enterobacterales</taxon>
        <taxon>Enterobacteriaceae</taxon>
        <taxon>Leclercia</taxon>
    </lineage>
</organism>
<dbReference type="PANTHER" id="PTHR40278:SF1">
    <property type="entry name" value="DNA UTILIZATION PROTEIN HOFN"/>
    <property type="match status" value="1"/>
</dbReference>
<gene>
    <name evidence="1" type="ORF">CRX53_21070</name>
</gene>
<dbReference type="InterPro" id="IPR052534">
    <property type="entry name" value="Extracell_DNA_Util/SecSys_Comp"/>
</dbReference>
<dbReference type="Pfam" id="PF05137">
    <property type="entry name" value="PilN"/>
    <property type="match status" value="1"/>
</dbReference>
<dbReference type="EMBL" id="PDLK01000002">
    <property type="protein sequence ID" value="PHH06253.1"/>
    <property type="molecule type" value="Genomic_DNA"/>
</dbReference>